<evidence type="ECO:0000313" key="3">
    <source>
        <dbReference type="EMBL" id="TSL61133.1"/>
    </source>
</evidence>
<dbReference type="GO" id="GO:0005576">
    <property type="term" value="C:extracellular region"/>
    <property type="evidence" value="ECO:0007669"/>
    <property type="project" value="InterPro"/>
</dbReference>
<evidence type="ECO:0000256" key="1">
    <source>
        <dbReference type="SAM" id="SignalP"/>
    </source>
</evidence>
<proteinExistence type="predicted"/>
<comment type="caution">
    <text evidence="3">The sequence shown here is derived from an EMBL/GenBank/DDBJ whole genome shotgun (WGS) entry which is preliminary data.</text>
</comment>
<dbReference type="Gene3D" id="3.40.33.10">
    <property type="entry name" value="CAP"/>
    <property type="match status" value="1"/>
</dbReference>
<dbReference type="SUPFAM" id="SSF55797">
    <property type="entry name" value="PR-1-like"/>
    <property type="match status" value="2"/>
</dbReference>
<dbReference type="InterPro" id="IPR035940">
    <property type="entry name" value="CAP_sf"/>
</dbReference>
<gene>
    <name evidence="3" type="ORF">Baya_6404</name>
</gene>
<protein>
    <submittedName>
        <fullName evidence="3">Peptidase inhibitor 16</fullName>
    </submittedName>
</protein>
<feature type="chain" id="PRO_5021859880" evidence="1">
    <location>
        <begin position="22"/>
        <end position="170"/>
    </location>
</feature>
<reference evidence="3 4" key="1">
    <citation type="journal article" date="2019" name="Genome Biol. Evol.">
        <title>Whole-Genome Sequencing of the Giant Devil Catfish, Bagarius yarrelli.</title>
        <authorList>
            <person name="Jiang W."/>
            <person name="Lv Y."/>
            <person name="Cheng L."/>
            <person name="Yang K."/>
            <person name="Chao B."/>
            <person name="Wang X."/>
            <person name="Li Y."/>
            <person name="Pan X."/>
            <person name="You X."/>
            <person name="Zhang Y."/>
            <person name="Yang J."/>
            <person name="Li J."/>
            <person name="Zhang X."/>
            <person name="Liu S."/>
            <person name="Sun C."/>
            <person name="Yang J."/>
            <person name="Shi Q."/>
        </authorList>
    </citation>
    <scope>NUCLEOTIDE SEQUENCE [LARGE SCALE GENOMIC DNA]</scope>
    <source>
        <strain evidence="3">JWS20170419001</strain>
        <tissue evidence="3">Muscle</tissue>
    </source>
</reference>
<dbReference type="Proteomes" id="UP000319801">
    <property type="component" value="Unassembled WGS sequence"/>
</dbReference>
<name>A0A556U048_BAGYA</name>
<dbReference type="AlphaFoldDB" id="A0A556U048"/>
<feature type="domain" description="SCP" evidence="2">
    <location>
        <begin position="26"/>
        <end position="94"/>
    </location>
</feature>
<dbReference type="InterPro" id="IPR018244">
    <property type="entry name" value="Allrgn_V5/Tpx1_CS"/>
</dbReference>
<feature type="signal peptide" evidence="1">
    <location>
        <begin position="1"/>
        <end position="21"/>
    </location>
</feature>
<dbReference type="EMBL" id="VCAZ01000034">
    <property type="protein sequence ID" value="TSL61133.1"/>
    <property type="molecule type" value="Genomic_DNA"/>
</dbReference>
<dbReference type="OrthoDB" id="337038at2759"/>
<organism evidence="3 4">
    <name type="scientific">Bagarius yarrelli</name>
    <name type="common">Goonch</name>
    <name type="synonym">Bagrus yarrelli</name>
    <dbReference type="NCBI Taxonomy" id="175774"/>
    <lineage>
        <taxon>Eukaryota</taxon>
        <taxon>Metazoa</taxon>
        <taxon>Chordata</taxon>
        <taxon>Craniata</taxon>
        <taxon>Vertebrata</taxon>
        <taxon>Euteleostomi</taxon>
        <taxon>Actinopterygii</taxon>
        <taxon>Neopterygii</taxon>
        <taxon>Teleostei</taxon>
        <taxon>Ostariophysi</taxon>
        <taxon>Siluriformes</taxon>
        <taxon>Sisoridae</taxon>
        <taxon>Sisorinae</taxon>
        <taxon>Bagarius</taxon>
    </lineage>
</organism>
<sequence length="170" mass="18635">MIWRTALHYARFGLFLSLASSQFSEEQKEEILELHNLYRSQVYPEAADMLHMVVWAKTNTVGCAAHFCKTVQSMDYTNVMMLVCNYYPPGNVEGHQPYKAGVPCSKCPKEATECIANNCAPFDGTFSPEDFGPDTSPTDTPWTKAAGSVGFTKPSVATLLLAGLTAALLL</sequence>
<dbReference type="InterPro" id="IPR014044">
    <property type="entry name" value="CAP_dom"/>
</dbReference>
<evidence type="ECO:0000259" key="2">
    <source>
        <dbReference type="SMART" id="SM00198"/>
    </source>
</evidence>
<accession>A0A556U048</accession>
<evidence type="ECO:0000313" key="4">
    <source>
        <dbReference type="Proteomes" id="UP000319801"/>
    </source>
</evidence>
<keyword evidence="1" id="KW-0732">Signal</keyword>
<dbReference type="SMART" id="SM00198">
    <property type="entry name" value="SCP"/>
    <property type="match status" value="1"/>
</dbReference>
<dbReference type="PROSITE" id="PS01010">
    <property type="entry name" value="CRISP_2"/>
    <property type="match status" value="1"/>
</dbReference>
<keyword evidence="4" id="KW-1185">Reference proteome</keyword>